<feature type="domain" description="CHAT" evidence="1">
    <location>
        <begin position="554"/>
        <end position="822"/>
    </location>
</feature>
<name>A0A1V1P422_9BACT</name>
<dbReference type="InterPro" id="IPR011990">
    <property type="entry name" value="TPR-like_helical_dom_sf"/>
</dbReference>
<evidence type="ECO:0000313" key="2">
    <source>
        <dbReference type="EMBL" id="ETR69652.1"/>
    </source>
</evidence>
<reference evidence="3" key="1">
    <citation type="submission" date="2012-11" db="EMBL/GenBank/DDBJ databases">
        <authorList>
            <person name="Lucero-Rivera Y.E."/>
            <person name="Tovar-Ramirez D."/>
        </authorList>
    </citation>
    <scope>NUCLEOTIDE SEQUENCE [LARGE SCALE GENOMIC DNA]</scope>
    <source>
        <strain evidence="3">Araruama</strain>
    </source>
</reference>
<dbReference type="InterPro" id="IPR019734">
    <property type="entry name" value="TPR_rpt"/>
</dbReference>
<dbReference type="SUPFAM" id="SSF48452">
    <property type="entry name" value="TPR-like"/>
    <property type="match status" value="2"/>
</dbReference>
<evidence type="ECO:0000313" key="3">
    <source>
        <dbReference type="Proteomes" id="UP000189670"/>
    </source>
</evidence>
<dbReference type="PANTHER" id="PTHR10098">
    <property type="entry name" value="RAPSYN-RELATED"/>
    <property type="match status" value="1"/>
</dbReference>
<protein>
    <submittedName>
        <fullName evidence="2">TPR repeat-containing protein</fullName>
    </submittedName>
</protein>
<dbReference type="SMART" id="SM00028">
    <property type="entry name" value="TPR"/>
    <property type="match status" value="4"/>
</dbReference>
<gene>
    <name evidence="2" type="ORF">OMM_03795</name>
</gene>
<sequence>MTSLPENFLDASKMLVHRCEERTTKNISRLILLGRDGSPTSRDDWLASSHRFTDHYSDDTDIQQGIIAYQNGQFSLAIQIWESSLNYDTNEYDIDLLAAMIKAYQAIGYYHKATDILQTVYPHIIKRKSLKDRAIFFALLGDLSLCLGNISLMDHHPELKKMKNAYEYLQKGLNDAQLLSEPVILANIMNNMGNVLASSGNFRQAIEYYDESYHICNALKPHEAIELKIITQINKSRAILEQKTGKQFVSSIKTAILENKKLPLSFDKASNQISISYLIERYRQFIQSNRQSSILSALAHKELLSSIYMGKQLDNSQVLSEAHGLIGQIYHNDHQSDKAITHTRQAIFWAQTQYHTQLLYKWQWQLGRLLNDIQDTESAIDQYQNAIKTLNPSNTCDFDQPSKTIQPPGVIHELFAGYRHHKNIFRDKVRPVYQELAQIYFDQSEKVAAKAKEALLRKVIDVMEQLKVAELQDYFEDECVTAVEENFETMEYPPARTAVVYPIPLKESLIMILALPDQLISTTINESPGEINIKAKQFREFLTLDSKQNPIRYQRLARELYDLFIRPIEPHLMKDDIKTLVIAPDEALRLIPFSPLLDGNQFLIEKYAIVTIPAINLTDMKPCYKMNKINILLSGLSIGKPPLPFVYNELSGIKKIMGTGTLLLNEEFSIQNLYQQFQNNRFDMIVIATHGVFNHSSKESYLQTYDGRLMMDDFGSMIQSGLYRKQQIELLSLSACETAVGDERSALGLGGVALKAGARSAIATLWSVKDEVTCLTTTEFYRQLKKKSESKATALQSAQIRMISHDKYGHPGYWSPFLLIGNWL</sequence>
<dbReference type="AlphaFoldDB" id="A0A1V1P422"/>
<comment type="caution">
    <text evidence="2">The sequence shown here is derived from an EMBL/GenBank/DDBJ whole genome shotgun (WGS) entry which is preliminary data.</text>
</comment>
<proteinExistence type="predicted"/>
<dbReference type="InterPro" id="IPR024983">
    <property type="entry name" value="CHAT_dom"/>
</dbReference>
<dbReference type="Pfam" id="PF12770">
    <property type="entry name" value="CHAT"/>
    <property type="match status" value="1"/>
</dbReference>
<dbReference type="Proteomes" id="UP000189670">
    <property type="component" value="Unassembled WGS sequence"/>
</dbReference>
<dbReference type="Gene3D" id="1.25.40.10">
    <property type="entry name" value="Tetratricopeptide repeat domain"/>
    <property type="match status" value="2"/>
</dbReference>
<organism evidence="2 3">
    <name type="scientific">Candidatus Magnetoglobus multicellularis str. Araruama</name>
    <dbReference type="NCBI Taxonomy" id="890399"/>
    <lineage>
        <taxon>Bacteria</taxon>
        <taxon>Pseudomonadati</taxon>
        <taxon>Thermodesulfobacteriota</taxon>
        <taxon>Desulfobacteria</taxon>
        <taxon>Desulfobacterales</taxon>
        <taxon>Desulfobacteraceae</taxon>
        <taxon>Candidatus Magnetoglobus</taxon>
    </lineage>
</organism>
<evidence type="ECO:0000259" key="1">
    <source>
        <dbReference type="Pfam" id="PF12770"/>
    </source>
</evidence>
<accession>A0A1V1P422</accession>
<dbReference type="EMBL" id="ATBP01000592">
    <property type="protein sequence ID" value="ETR69652.1"/>
    <property type="molecule type" value="Genomic_DNA"/>
</dbReference>